<protein>
    <submittedName>
        <fullName evidence="2">Penicillin-binding protein</fullName>
    </submittedName>
</protein>
<dbReference type="PANTHER" id="PTHR30627:SF24">
    <property type="entry name" value="PENICILLIN-BINDING PROTEIN 4B"/>
    <property type="match status" value="1"/>
</dbReference>
<dbReference type="GO" id="GO:0071972">
    <property type="term" value="F:peptidoglycan L,D-transpeptidase activity"/>
    <property type="evidence" value="ECO:0007669"/>
    <property type="project" value="TreeGrafter"/>
</dbReference>
<dbReference type="Pfam" id="PF00905">
    <property type="entry name" value="Transpeptidase"/>
    <property type="match status" value="1"/>
</dbReference>
<organism evidence="2">
    <name type="scientific">Baileyella intestinalis</name>
    <dbReference type="NCBI Taxonomy" id="2606709"/>
    <lineage>
        <taxon>Bacteria</taxon>
        <taxon>Bacillati</taxon>
        <taxon>Bacillota</taxon>
        <taxon>Clostridia</taxon>
        <taxon>Peptostreptococcales</taxon>
        <taxon>Anaerovoracaceae</taxon>
        <taxon>Baileyella</taxon>
    </lineage>
</organism>
<accession>A0A6A8M9Y5</accession>
<dbReference type="GO" id="GO:0008658">
    <property type="term" value="F:penicillin binding"/>
    <property type="evidence" value="ECO:0007669"/>
    <property type="project" value="InterPro"/>
</dbReference>
<dbReference type="InterPro" id="IPR012338">
    <property type="entry name" value="Beta-lactam/transpept-like"/>
</dbReference>
<comment type="caution">
    <text evidence="2">The sequence shown here is derived from an EMBL/GenBank/DDBJ whole genome shotgun (WGS) entry which is preliminary data.</text>
</comment>
<dbReference type="PANTHER" id="PTHR30627">
    <property type="entry name" value="PEPTIDOGLYCAN D,D-TRANSPEPTIDASE"/>
    <property type="match status" value="1"/>
</dbReference>
<evidence type="ECO:0000259" key="1">
    <source>
        <dbReference type="Pfam" id="PF00905"/>
    </source>
</evidence>
<dbReference type="InterPro" id="IPR050515">
    <property type="entry name" value="Beta-lactam/transpept"/>
</dbReference>
<gene>
    <name evidence="2" type="ORF">FYJ66_03440</name>
</gene>
<dbReference type="Gene3D" id="3.90.1310.10">
    <property type="entry name" value="Penicillin-binding protein 2a (Domain 2)"/>
    <property type="match status" value="1"/>
</dbReference>
<dbReference type="GO" id="GO:0005886">
    <property type="term" value="C:plasma membrane"/>
    <property type="evidence" value="ECO:0007669"/>
    <property type="project" value="TreeGrafter"/>
</dbReference>
<name>A0A6A8M9Y5_9FIRM</name>
<dbReference type="RefSeq" id="WP_154572106.1">
    <property type="nucleotide sequence ID" value="NZ_VUNB01000002.1"/>
</dbReference>
<dbReference type="EMBL" id="VUNB01000002">
    <property type="protein sequence ID" value="MST68644.1"/>
    <property type="molecule type" value="Genomic_DNA"/>
</dbReference>
<dbReference type="InterPro" id="IPR001460">
    <property type="entry name" value="PCN-bd_Tpept"/>
</dbReference>
<reference evidence="2" key="1">
    <citation type="submission" date="2019-09" db="EMBL/GenBank/DDBJ databases">
        <title>In-depth cultivation of the pig gut microbiome towards novel bacterial diversity and tailored functional studies.</title>
        <authorList>
            <person name="Wylensek D."/>
            <person name="Hitch T.C.A."/>
            <person name="Clavel T."/>
        </authorList>
    </citation>
    <scope>NUCLEOTIDE SEQUENCE</scope>
    <source>
        <strain evidence="2">RF-744-FAT-WT-3</strain>
    </source>
</reference>
<dbReference type="AlphaFoldDB" id="A0A6A8M9Y5"/>
<dbReference type="Gene3D" id="3.40.710.10">
    <property type="entry name" value="DD-peptidase/beta-lactamase superfamily"/>
    <property type="match status" value="1"/>
</dbReference>
<dbReference type="GO" id="GO:0071555">
    <property type="term" value="P:cell wall organization"/>
    <property type="evidence" value="ECO:0007669"/>
    <property type="project" value="TreeGrafter"/>
</dbReference>
<evidence type="ECO:0000313" key="2">
    <source>
        <dbReference type="EMBL" id="MST68644.1"/>
    </source>
</evidence>
<proteinExistence type="predicted"/>
<feature type="domain" description="Penicillin-binding protein transpeptidase" evidence="1">
    <location>
        <begin position="147"/>
        <end position="439"/>
    </location>
</feature>
<sequence length="446" mass="47628">MQKLENRARICLLLAAVLFLGLVVFTWRLVVHGAEWATFYGNTQIYTNGMINRGTVYDRNDVMLMQCTPNGVVYPDSSVLRMSTVHAVGDPKGNMSTGAINMWKGGLIGYNLLNGTYDTTKDGKKITLNIDSKANVAAYEALGSHNGTVGVFNYKTGEILTMVCKPSFDPLGTLPSDPDSSIYFNPFLQGLMTPGSTFKLVTSAAAIEYDPDIDSFSFTCDGVNHYGNAKFACTGVHGTSDFERALAVSCNGAFGAITREVGADNMKKEVKACGLTSSMDINGIKTAAGSFDFPSDDEVALSWAGIGQGKDQVNPAAMMAFVGSIANGGKAIQPSLIKSSNIIRKVTGGKSMGEYMSQDTADRLKSMMKNNVEVTYGTGNFPGLDIYAKSGTAEVGTDKNNGWFVGFIDDPDHPYAFVIWVQGGGTGYQVGGPIANDVLNTLIQDN</sequence>
<dbReference type="SUPFAM" id="SSF56601">
    <property type="entry name" value="beta-lactamase/transpeptidase-like"/>
    <property type="match status" value="1"/>
</dbReference>